<evidence type="ECO:0000313" key="3">
    <source>
        <dbReference type="Proteomes" id="UP001500928"/>
    </source>
</evidence>
<keyword evidence="3" id="KW-1185">Reference proteome</keyword>
<accession>A0ABP9B0W6</accession>
<comment type="caution">
    <text evidence="2">The sequence shown here is derived from an EMBL/GenBank/DDBJ whole genome shotgun (WGS) entry which is preliminary data.</text>
</comment>
<proteinExistence type="predicted"/>
<protein>
    <submittedName>
        <fullName evidence="2">Uncharacterized protein</fullName>
    </submittedName>
</protein>
<dbReference type="EMBL" id="BAABHO010000016">
    <property type="protein sequence ID" value="GAA4788762.1"/>
    <property type="molecule type" value="Genomic_DNA"/>
</dbReference>
<feature type="compositionally biased region" description="Low complexity" evidence="1">
    <location>
        <begin position="47"/>
        <end position="67"/>
    </location>
</feature>
<sequence length="67" mass="6765">MSRRWVSAVVLVLAATVVAGCGVTAEGVPEVIPASAPLVPPTVTQEPATTTPHPAETAPPTLPARAR</sequence>
<gene>
    <name evidence="2" type="ORF">GCM10023200_24180</name>
</gene>
<evidence type="ECO:0000313" key="2">
    <source>
        <dbReference type="EMBL" id="GAA4788762.1"/>
    </source>
</evidence>
<dbReference type="RefSeq" id="WP_345414563.1">
    <property type="nucleotide sequence ID" value="NZ_BAABHO010000016.1"/>
</dbReference>
<feature type="region of interest" description="Disordered" evidence="1">
    <location>
        <begin position="39"/>
        <end position="67"/>
    </location>
</feature>
<name>A0ABP9B0W6_9PSEU</name>
<organism evidence="2 3">
    <name type="scientific">Actinomycetospora chlora</name>
    <dbReference type="NCBI Taxonomy" id="663608"/>
    <lineage>
        <taxon>Bacteria</taxon>
        <taxon>Bacillati</taxon>
        <taxon>Actinomycetota</taxon>
        <taxon>Actinomycetes</taxon>
        <taxon>Pseudonocardiales</taxon>
        <taxon>Pseudonocardiaceae</taxon>
        <taxon>Actinomycetospora</taxon>
    </lineage>
</organism>
<evidence type="ECO:0000256" key="1">
    <source>
        <dbReference type="SAM" id="MobiDB-lite"/>
    </source>
</evidence>
<reference evidence="3" key="1">
    <citation type="journal article" date="2019" name="Int. J. Syst. Evol. Microbiol.">
        <title>The Global Catalogue of Microorganisms (GCM) 10K type strain sequencing project: providing services to taxonomists for standard genome sequencing and annotation.</title>
        <authorList>
            <consortium name="The Broad Institute Genomics Platform"/>
            <consortium name="The Broad Institute Genome Sequencing Center for Infectious Disease"/>
            <person name="Wu L."/>
            <person name="Ma J."/>
        </authorList>
    </citation>
    <scope>NUCLEOTIDE SEQUENCE [LARGE SCALE GENOMIC DNA]</scope>
    <source>
        <strain evidence="3">JCM 17979</strain>
    </source>
</reference>
<dbReference type="Proteomes" id="UP001500928">
    <property type="component" value="Unassembled WGS sequence"/>
</dbReference>
<dbReference type="PROSITE" id="PS51257">
    <property type="entry name" value="PROKAR_LIPOPROTEIN"/>
    <property type="match status" value="1"/>
</dbReference>